<dbReference type="PANTHER" id="PTHR42756">
    <property type="entry name" value="TRANSCRIPTIONAL REGULATOR, MARR"/>
    <property type="match status" value="1"/>
</dbReference>
<evidence type="ECO:0000256" key="3">
    <source>
        <dbReference type="ARBA" id="ARBA00023163"/>
    </source>
</evidence>
<evidence type="ECO:0000256" key="2">
    <source>
        <dbReference type="ARBA" id="ARBA00023125"/>
    </source>
</evidence>
<proteinExistence type="predicted"/>
<comment type="caution">
    <text evidence="5">The sequence shown here is derived from an EMBL/GenBank/DDBJ whole genome shotgun (WGS) entry which is preliminary data.</text>
</comment>
<dbReference type="InterPro" id="IPR036390">
    <property type="entry name" value="WH_DNA-bd_sf"/>
</dbReference>
<keyword evidence="2" id="KW-0238">DNA-binding</keyword>
<dbReference type="SUPFAM" id="SSF46785">
    <property type="entry name" value="Winged helix' DNA-binding domain"/>
    <property type="match status" value="1"/>
</dbReference>
<evidence type="ECO:0000313" key="6">
    <source>
        <dbReference type="Proteomes" id="UP001652394"/>
    </source>
</evidence>
<evidence type="ECO:0000313" key="5">
    <source>
        <dbReference type="EMBL" id="MCU6746526.1"/>
    </source>
</evidence>
<reference evidence="5 6" key="1">
    <citation type="journal article" date="2021" name="ISME Commun">
        <title>Automated analysis of genomic sequences facilitates high-throughput and comprehensive description of bacteria.</title>
        <authorList>
            <person name="Hitch T.C.A."/>
        </authorList>
    </citation>
    <scope>NUCLEOTIDE SEQUENCE [LARGE SCALE GENOMIC DNA]</scope>
    <source>
        <strain evidence="5 6">H2_18</strain>
    </source>
</reference>
<keyword evidence="6" id="KW-1185">Reference proteome</keyword>
<protein>
    <submittedName>
        <fullName evidence="5">MarR family transcriptional regulator</fullName>
    </submittedName>
</protein>
<evidence type="ECO:0000256" key="1">
    <source>
        <dbReference type="ARBA" id="ARBA00023015"/>
    </source>
</evidence>
<sequence>MYQNTAYWVRIRKSIRLYEEMLHEVAQRHGLTGIETDIISFLQHNPGKDTAMDIVKFRMLSKGCVSKAVESLIQKGLIKREQDVQDRRKIHLHMLPTSKLVMADIEAVQEQFWKIIFHNFTEEEKKLYLQYGERILQNVQKVAERGTDR</sequence>
<dbReference type="Pfam" id="PF12802">
    <property type="entry name" value="MarR_2"/>
    <property type="match status" value="1"/>
</dbReference>
<dbReference type="InterPro" id="IPR036388">
    <property type="entry name" value="WH-like_DNA-bd_sf"/>
</dbReference>
<gene>
    <name evidence="5" type="ORF">OCV51_02445</name>
</gene>
<dbReference type="RefSeq" id="WP_059068740.1">
    <property type="nucleotide sequence ID" value="NZ_JAOQJX010000002.1"/>
</dbReference>
<dbReference type="PROSITE" id="PS50995">
    <property type="entry name" value="HTH_MARR_2"/>
    <property type="match status" value="1"/>
</dbReference>
<dbReference type="SMART" id="SM00347">
    <property type="entry name" value="HTH_MARR"/>
    <property type="match status" value="1"/>
</dbReference>
<accession>A0ABT2T984</accession>
<dbReference type="Gene3D" id="1.10.10.10">
    <property type="entry name" value="Winged helix-like DNA-binding domain superfamily/Winged helix DNA-binding domain"/>
    <property type="match status" value="1"/>
</dbReference>
<dbReference type="PANTHER" id="PTHR42756:SF1">
    <property type="entry name" value="TRANSCRIPTIONAL REPRESSOR OF EMRAB OPERON"/>
    <property type="match status" value="1"/>
</dbReference>
<dbReference type="EMBL" id="JAOQJX010000002">
    <property type="protein sequence ID" value="MCU6746526.1"/>
    <property type="molecule type" value="Genomic_DNA"/>
</dbReference>
<organism evidence="5 6">
    <name type="scientific">Faecalicatena acetigenes</name>
    <dbReference type="NCBI Taxonomy" id="2981790"/>
    <lineage>
        <taxon>Bacteria</taxon>
        <taxon>Bacillati</taxon>
        <taxon>Bacillota</taxon>
        <taxon>Clostridia</taxon>
        <taxon>Lachnospirales</taxon>
        <taxon>Lachnospiraceae</taxon>
        <taxon>Faecalicatena</taxon>
    </lineage>
</organism>
<keyword evidence="1" id="KW-0805">Transcription regulation</keyword>
<keyword evidence="3" id="KW-0804">Transcription</keyword>
<dbReference type="InterPro" id="IPR000835">
    <property type="entry name" value="HTH_MarR-typ"/>
</dbReference>
<name>A0ABT2T984_9FIRM</name>
<evidence type="ECO:0000259" key="4">
    <source>
        <dbReference type="PROSITE" id="PS50995"/>
    </source>
</evidence>
<feature type="domain" description="HTH marR-type" evidence="4">
    <location>
        <begin position="1"/>
        <end position="137"/>
    </location>
</feature>
<dbReference type="Proteomes" id="UP001652394">
    <property type="component" value="Unassembled WGS sequence"/>
</dbReference>